<gene>
    <name evidence="7" type="ORF">B1B_17711</name>
</gene>
<dbReference type="SUPFAM" id="SSF52540">
    <property type="entry name" value="P-loop containing nucleoside triphosphate hydrolases"/>
    <property type="match status" value="1"/>
</dbReference>
<dbReference type="GO" id="GO:0005737">
    <property type="term" value="C:cytoplasm"/>
    <property type="evidence" value="ECO:0007669"/>
    <property type="project" value="TreeGrafter"/>
</dbReference>
<comment type="caution">
    <text evidence="7">The sequence shown here is derived from an EMBL/GenBank/DDBJ whole genome shotgun (WGS) entry which is preliminary data.</text>
</comment>
<reference evidence="7" key="1">
    <citation type="submission" date="2013-08" db="EMBL/GenBank/DDBJ databases">
        <authorList>
            <person name="Mendez C."/>
            <person name="Richter M."/>
            <person name="Ferrer M."/>
            <person name="Sanchez J."/>
        </authorList>
    </citation>
    <scope>NUCLEOTIDE SEQUENCE</scope>
</reference>
<organism evidence="7">
    <name type="scientific">mine drainage metagenome</name>
    <dbReference type="NCBI Taxonomy" id="410659"/>
    <lineage>
        <taxon>unclassified sequences</taxon>
        <taxon>metagenomes</taxon>
        <taxon>ecological metagenomes</taxon>
    </lineage>
</organism>
<keyword evidence="4" id="KW-0658">Purine biosynthesis</keyword>
<name>T0YLY1_9ZZZZ</name>
<dbReference type="Gene3D" id="3.40.440.10">
    <property type="entry name" value="Adenylosuccinate Synthetase, subunit A, domain 1"/>
    <property type="match status" value="1"/>
</dbReference>
<dbReference type="GO" id="GO:0046040">
    <property type="term" value="P:IMP metabolic process"/>
    <property type="evidence" value="ECO:0007669"/>
    <property type="project" value="TreeGrafter"/>
</dbReference>
<evidence type="ECO:0000256" key="1">
    <source>
        <dbReference type="ARBA" id="ARBA00022598"/>
    </source>
</evidence>
<dbReference type="GO" id="GO:0046872">
    <property type="term" value="F:metal ion binding"/>
    <property type="evidence" value="ECO:0007669"/>
    <property type="project" value="UniProtKB-KW"/>
</dbReference>
<dbReference type="InterPro" id="IPR042109">
    <property type="entry name" value="Adenylosuccinate_synth_dom1"/>
</dbReference>
<protein>
    <submittedName>
        <fullName evidence="7">Adenylosuccinate synthetase</fullName>
        <ecNumber evidence="7">6.3.4.4</ecNumber>
    </submittedName>
</protein>
<proteinExistence type="inferred from homology"/>
<dbReference type="SMART" id="SM00788">
    <property type="entry name" value="Adenylsucc_synt"/>
    <property type="match status" value="1"/>
</dbReference>
<feature type="non-terminal residue" evidence="7">
    <location>
        <position position="77"/>
    </location>
</feature>
<dbReference type="GO" id="GO:0004019">
    <property type="term" value="F:adenylosuccinate synthase activity"/>
    <property type="evidence" value="ECO:0007669"/>
    <property type="project" value="UniProtKB-EC"/>
</dbReference>
<dbReference type="HAMAP" id="MF_00011">
    <property type="entry name" value="Adenylosucc_synth"/>
    <property type="match status" value="1"/>
</dbReference>
<evidence type="ECO:0000256" key="6">
    <source>
        <dbReference type="ARBA" id="ARBA00023134"/>
    </source>
</evidence>
<dbReference type="EMBL" id="AUZY01011845">
    <property type="protein sequence ID" value="EQD32922.1"/>
    <property type="molecule type" value="Genomic_DNA"/>
</dbReference>
<keyword evidence="5" id="KW-0460">Magnesium</keyword>
<evidence type="ECO:0000256" key="3">
    <source>
        <dbReference type="ARBA" id="ARBA00022741"/>
    </source>
</evidence>
<evidence type="ECO:0000256" key="4">
    <source>
        <dbReference type="ARBA" id="ARBA00022755"/>
    </source>
</evidence>
<evidence type="ECO:0000313" key="7">
    <source>
        <dbReference type="EMBL" id="EQD32922.1"/>
    </source>
</evidence>
<dbReference type="AlphaFoldDB" id="T0YLY1"/>
<keyword evidence="2" id="KW-0479">Metal-binding</keyword>
<evidence type="ECO:0000256" key="5">
    <source>
        <dbReference type="ARBA" id="ARBA00022842"/>
    </source>
</evidence>
<dbReference type="PROSITE" id="PS01266">
    <property type="entry name" value="ADENYLOSUCCIN_SYN_1"/>
    <property type="match status" value="1"/>
</dbReference>
<dbReference type="GO" id="GO:0044208">
    <property type="term" value="P:'de novo' AMP biosynthetic process"/>
    <property type="evidence" value="ECO:0007669"/>
    <property type="project" value="TreeGrafter"/>
</dbReference>
<keyword evidence="1 7" id="KW-0436">Ligase</keyword>
<accession>T0YLY1</accession>
<reference evidence="7" key="2">
    <citation type="journal article" date="2014" name="ISME J.">
        <title>Microbial stratification in low pH oxic and suboxic macroscopic growths along an acid mine drainage.</title>
        <authorList>
            <person name="Mendez-Garcia C."/>
            <person name="Mesa V."/>
            <person name="Sprenger R.R."/>
            <person name="Richter M."/>
            <person name="Diez M.S."/>
            <person name="Solano J."/>
            <person name="Bargiela R."/>
            <person name="Golyshina O.V."/>
            <person name="Manteca A."/>
            <person name="Ramos J.L."/>
            <person name="Gallego J.R."/>
            <person name="Llorente I."/>
            <person name="Martins Dos Santos V.A."/>
            <person name="Jensen O.N."/>
            <person name="Pelaez A.I."/>
            <person name="Sanchez J."/>
            <person name="Ferrer M."/>
        </authorList>
    </citation>
    <scope>NUCLEOTIDE SEQUENCE</scope>
</reference>
<dbReference type="EC" id="6.3.4.4" evidence="7"/>
<dbReference type="PANTHER" id="PTHR11846:SF0">
    <property type="entry name" value="ADENYLOSUCCINATE SYNTHETASE"/>
    <property type="match status" value="1"/>
</dbReference>
<dbReference type="Pfam" id="PF00709">
    <property type="entry name" value="Adenylsucc_synt"/>
    <property type="match status" value="1"/>
</dbReference>
<sequence>MGLQFGDEGKGKVVDFLSEMHQVVVKFNGGRNAGHTVVTQAGTFKFHLIPSGSLRAKEVILANGMTIDPIFLMEEIR</sequence>
<keyword evidence="6" id="KW-0342">GTP-binding</keyword>
<dbReference type="InterPro" id="IPR018220">
    <property type="entry name" value="Adenylosuccin_syn_GTP-bd"/>
</dbReference>
<dbReference type="PANTHER" id="PTHR11846">
    <property type="entry name" value="ADENYLOSUCCINATE SYNTHETASE"/>
    <property type="match status" value="1"/>
</dbReference>
<dbReference type="GO" id="GO:0005525">
    <property type="term" value="F:GTP binding"/>
    <property type="evidence" value="ECO:0007669"/>
    <property type="project" value="UniProtKB-KW"/>
</dbReference>
<keyword evidence="3" id="KW-0547">Nucleotide-binding</keyword>
<dbReference type="InterPro" id="IPR001114">
    <property type="entry name" value="Adenylosuccinate_synthetase"/>
</dbReference>
<evidence type="ECO:0000256" key="2">
    <source>
        <dbReference type="ARBA" id="ARBA00022723"/>
    </source>
</evidence>
<dbReference type="InterPro" id="IPR027417">
    <property type="entry name" value="P-loop_NTPase"/>
</dbReference>